<evidence type="ECO:0000313" key="1">
    <source>
        <dbReference type="EMBL" id="JAE14996.1"/>
    </source>
</evidence>
<dbReference type="AlphaFoldDB" id="A0A0A9FXG6"/>
<reference evidence="1" key="1">
    <citation type="submission" date="2014-09" db="EMBL/GenBank/DDBJ databases">
        <authorList>
            <person name="Magalhaes I.L.F."/>
            <person name="Oliveira U."/>
            <person name="Santos F.R."/>
            <person name="Vidigal T.H.D.A."/>
            <person name="Brescovit A.D."/>
            <person name="Santos A.J."/>
        </authorList>
    </citation>
    <scope>NUCLEOTIDE SEQUENCE</scope>
    <source>
        <tissue evidence="1">Shoot tissue taken approximately 20 cm above the soil surface</tissue>
    </source>
</reference>
<proteinExistence type="predicted"/>
<accession>A0A0A9FXG6</accession>
<dbReference type="EMBL" id="GBRH01182900">
    <property type="protein sequence ID" value="JAE14996.1"/>
    <property type="molecule type" value="Transcribed_RNA"/>
</dbReference>
<sequence>MIEDISARVQQNYSQPEIHLLWPGFEMDSNQKIQLKMRKEIPI</sequence>
<protein>
    <submittedName>
        <fullName evidence="1">Uncharacterized protein</fullName>
    </submittedName>
</protein>
<organism evidence="1">
    <name type="scientific">Arundo donax</name>
    <name type="common">Giant reed</name>
    <name type="synonym">Donax arundinaceus</name>
    <dbReference type="NCBI Taxonomy" id="35708"/>
    <lineage>
        <taxon>Eukaryota</taxon>
        <taxon>Viridiplantae</taxon>
        <taxon>Streptophyta</taxon>
        <taxon>Embryophyta</taxon>
        <taxon>Tracheophyta</taxon>
        <taxon>Spermatophyta</taxon>
        <taxon>Magnoliopsida</taxon>
        <taxon>Liliopsida</taxon>
        <taxon>Poales</taxon>
        <taxon>Poaceae</taxon>
        <taxon>PACMAD clade</taxon>
        <taxon>Arundinoideae</taxon>
        <taxon>Arundineae</taxon>
        <taxon>Arundo</taxon>
    </lineage>
</organism>
<reference evidence="1" key="2">
    <citation type="journal article" date="2015" name="Data Brief">
        <title>Shoot transcriptome of the giant reed, Arundo donax.</title>
        <authorList>
            <person name="Barrero R.A."/>
            <person name="Guerrero F.D."/>
            <person name="Moolhuijzen P."/>
            <person name="Goolsby J.A."/>
            <person name="Tidwell J."/>
            <person name="Bellgard S.E."/>
            <person name="Bellgard M.I."/>
        </authorList>
    </citation>
    <scope>NUCLEOTIDE SEQUENCE</scope>
    <source>
        <tissue evidence="1">Shoot tissue taken approximately 20 cm above the soil surface</tissue>
    </source>
</reference>
<name>A0A0A9FXG6_ARUDO</name>